<sequence>MSDARALLRAHRAAHRIEHPHAAYSDAGKLLCKICREAVKSESLWDSHIRSTSHKQRIAAIQAPAASIETSNKRKHDDVEAMEVDISDDTEETMPKKRTRTASTANGEKEMSGTPPGLTRRTSATPAQGVEISIPSRPATPKVGEGSQTSTPNLQPIGRSPLIGAMSDTSSTPNTSASAIQLPISTEVLTSPAATATAPVANGAIDENEWAAFEAEVAATDVATQAGYADAVISAPALTADELAAKSQEEENARKKTIFDTEIADEKEDATRALEDEFDEMEQLESRVRKLKERREELRKGSIANLRGAAESALDKSVKAALGKENAGASANVGDAESDEDEDDDDDWDDGFRFRGA</sequence>
<keyword evidence="2" id="KW-0479">Metal-binding</keyword>
<evidence type="ECO:0000256" key="5">
    <source>
        <dbReference type="ARBA" id="ARBA00023054"/>
    </source>
</evidence>
<dbReference type="InterPro" id="IPR036236">
    <property type="entry name" value="Znf_C2H2_sf"/>
</dbReference>
<feature type="region of interest" description="Disordered" evidence="7">
    <location>
        <begin position="86"/>
        <end position="157"/>
    </location>
</feature>
<keyword evidence="9" id="KW-1185">Reference proteome</keyword>
<evidence type="ECO:0000256" key="6">
    <source>
        <dbReference type="ARBA" id="ARBA00023242"/>
    </source>
</evidence>
<dbReference type="InterPro" id="IPR040050">
    <property type="entry name" value="ZNF830-like"/>
</dbReference>
<organism evidence="8 9">
    <name type="scientific">Seiridium unicorne</name>
    <dbReference type="NCBI Taxonomy" id="138068"/>
    <lineage>
        <taxon>Eukaryota</taxon>
        <taxon>Fungi</taxon>
        <taxon>Dikarya</taxon>
        <taxon>Ascomycota</taxon>
        <taxon>Pezizomycotina</taxon>
        <taxon>Sordariomycetes</taxon>
        <taxon>Xylariomycetidae</taxon>
        <taxon>Amphisphaeriales</taxon>
        <taxon>Sporocadaceae</taxon>
        <taxon>Seiridium</taxon>
    </lineage>
</organism>
<evidence type="ECO:0000313" key="9">
    <source>
        <dbReference type="Proteomes" id="UP001408356"/>
    </source>
</evidence>
<evidence type="ECO:0000256" key="4">
    <source>
        <dbReference type="ARBA" id="ARBA00022833"/>
    </source>
</evidence>
<evidence type="ECO:0000256" key="3">
    <source>
        <dbReference type="ARBA" id="ARBA00022771"/>
    </source>
</evidence>
<evidence type="ECO:0000256" key="7">
    <source>
        <dbReference type="SAM" id="MobiDB-lite"/>
    </source>
</evidence>
<keyword evidence="4" id="KW-0862">Zinc</keyword>
<keyword evidence="6" id="KW-0539">Nucleus</keyword>
<gene>
    <name evidence="8" type="ORF">SUNI508_09226</name>
</gene>
<keyword evidence="3" id="KW-0863">Zinc-finger</keyword>
<feature type="compositionally biased region" description="Acidic residues" evidence="7">
    <location>
        <begin position="336"/>
        <end position="349"/>
    </location>
</feature>
<accession>A0ABR2UQR4</accession>
<dbReference type="EMBL" id="JARVKF010000402">
    <property type="protein sequence ID" value="KAK9416987.1"/>
    <property type="molecule type" value="Genomic_DNA"/>
</dbReference>
<feature type="compositionally biased region" description="Basic and acidic residues" evidence="7">
    <location>
        <begin position="245"/>
        <end position="259"/>
    </location>
</feature>
<dbReference type="SUPFAM" id="SSF57667">
    <property type="entry name" value="beta-beta-alpha zinc fingers"/>
    <property type="match status" value="1"/>
</dbReference>
<proteinExistence type="predicted"/>
<feature type="region of interest" description="Disordered" evidence="7">
    <location>
        <begin position="323"/>
        <end position="357"/>
    </location>
</feature>
<comment type="subcellular location">
    <subcellularLocation>
        <location evidence="1">Nucleus</location>
    </subcellularLocation>
</comment>
<evidence type="ECO:0000256" key="2">
    <source>
        <dbReference type="ARBA" id="ARBA00022723"/>
    </source>
</evidence>
<reference evidence="8 9" key="1">
    <citation type="journal article" date="2024" name="J. Plant Pathol.">
        <title>Sequence and assembly of the genome of Seiridium unicorne, isolate CBS 538.82, causal agent of cypress canker disease.</title>
        <authorList>
            <person name="Scali E."/>
            <person name="Rocca G.D."/>
            <person name="Danti R."/>
            <person name="Garbelotto M."/>
            <person name="Barberini S."/>
            <person name="Baroncelli R."/>
            <person name="Emiliani G."/>
        </authorList>
    </citation>
    <scope>NUCLEOTIDE SEQUENCE [LARGE SCALE GENOMIC DNA]</scope>
    <source>
        <strain evidence="8 9">BM-138-508</strain>
    </source>
</reference>
<feature type="region of interest" description="Disordered" evidence="7">
    <location>
        <begin position="245"/>
        <end position="269"/>
    </location>
</feature>
<evidence type="ECO:0000313" key="8">
    <source>
        <dbReference type="EMBL" id="KAK9416987.1"/>
    </source>
</evidence>
<dbReference type="Gene3D" id="3.30.160.60">
    <property type="entry name" value="Classic Zinc Finger"/>
    <property type="match status" value="1"/>
</dbReference>
<dbReference type="PANTHER" id="PTHR13278">
    <property type="entry name" value="ZINC FINGER PROTEIN 830"/>
    <property type="match status" value="1"/>
</dbReference>
<evidence type="ECO:0000256" key="1">
    <source>
        <dbReference type="ARBA" id="ARBA00004123"/>
    </source>
</evidence>
<dbReference type="PANTHER" id="PTHR13278:SF0">
    <property type="entry name" value="ZINC FINGER PROTEIN 830"/>
    <property type="match status" value="1"/>
</dbReference>
<protein>
    <recommendedName>
        <fullName evidence="10">Coiled-coil domain-containing protein 16</fullName>
    </recommendedName>
</protein>
<comment type="caution">
    <text evidence="8">The sequence shown here is derived from an EMBL/GenBank/DDBJ whole genome shotgun (WGS) entry which is preliminary data.</text>
</comment>
<keyword evidence="5" id="KW-0175">Coiled coil</keyword>
<dbReference type="Proteomes" id="UP001408356">
    <property type="component" value="Unassembled WGS sequence"/>
</dbReference>
<evidence type="ECO:0008006" key="10">
    <source>
        <dbReference type="Google" id="ProtNLM"/>
    </source>
</evidence>
<name>A0ABR2UQR4_9PEZI</name>